<dbReference type="InterPro" id="IPR005628">
    <property type="entry name" value="GspK"/>
</dbReference>
<evidence type="ECO:0000313" key="3">
    <source>
        <dbReference type="EMBL" id="MEN3749790.1"/>
    </source>
</evidence>
<protein>
    <submittedName>
        <fullName evidence="3">Type II secretion system protein GspK</fullName>
    </submittedName>
</protein>
<evidence type="ECO:0000259" key="2">
    <source>
        <dbReference type="Pfam" id="PF03934"/>
    </source>
</evidence>
<reference evidence="3 4" key="1">
    <citation type="submission" date="2024-05" db="EMBL/GenBank/DDBJ databases">
        <title>Sphingomonas sp. HF-S3 16S ribosomal RNA gene Genome sequencing and assembly.</title>
        <authorList>
            <person name="Lee H."/>
        </authorList>
    </citation>
    <scope>NUCLEOTIDE SEQUENCE [LARGE SCALE GENOMIC DNA]</scope>
    <source>
        <strain evidence="3 4">HF-S3</strain>
    </source>
</reference>
<evidence type="ECO:0000256" key="1">
    <source>
        <dbReference type="SAM" id="Phobius"/>
    </source>
</evidence>
<dbReference type="RefSeq" id="WP_346248841.1">
    <property type="nucleotide sequence ID" value="NZ_JBDIZK010000017.1"/>
</dbReference>
<dbReference type="Gene3D" id="3.30.1300.30">
    <property type="entry name" value="GSPII I/J protein-like"/>
    <property type="match status" value="1"/>
</dbReference>
<keyword evidence="4" id="KW-1185">Reference proteome</keyword>
<keyword evidence="1" id="KW-0812">Transmembrane</keyword>
<dbReference type="PANTHER" id="PTHR38831">
    <property type="entry name" value="TYPE II SECRETION SYSTEM PROTEIN K"/>
    <property type="match status" value="1"/>
</dbReference>
<dbReference type="InterPro" id="IPR049179">
    <property type="entry name" value="T2SSK_SAM-like_2nd"/>
</dbReference>
<feature type="domain" description="T2SS protein K second SAM-like" evidence="2">
    <location>
        <begin position="184"/>
        <end position="226"/>
    </location>
</feature>
<dbReference type="Pfam" id="PF03934">
    <property type="entry name" value="T2SSK"/>
    <property type="match status" value="1"/>
</dbReference>
<dbReference type="EMBL" id="JBDIZK010000017">
    <property type="protein sequence ID" value="MEN3749790.1"/>
    <property type="molecule type" value="Genomic_DNA"/>
</dbReference>
<name>A0ABV0BEW6_9SPHN</name>
<sequence>MTREVPQDEQGMILINVLMFVAIAAGMVLLLITREEVALDRGLRAREAARALAVARGGELSAIVGLRRDLEKSPEADYPAEPWGKLSESGAPIEGGTFDLAISDAEGRFNINSVRNGEAASLILFQTIAARVGVPDEQIDLLIQLVRLQGPVTDLRPLRLLEIEPAVRERLERILTALPGKTTVNLNSADQELLTILFNDPLVAQRLVQLRARKGFLDAADLVDQKATIPFGTSFRSNTFWVRTRVRIGGTTQQVATLMKRGFDQEGTAQVVPIERWRNAAVPPDAPPFVEKK</sequence>
<proteinExistence type="predicted"/>
<dbReference type="Proteomes" id="UP001427805">
    <property type="component" value="Unassembled WGS sequence"/>
</dbReference>
<feature type="transmembrane region" description="Helical" evidence="1">
    <location>
        <begin position="12"/>
        <end position="32"/>
    </location>
</feature>
<accession>A0ABV0BEW6</accession>
<dbReference type="PANTHER" id="PTHR38831:SF1">
    <property type="entry name" value="TYPE II SECRETION SYSTEM PROTEIN K-RELATED"/>
    <property type="match status" value="1"/>
</dbReference>
<comment type="caution">
    <text evidence="3">The sequence shown here is derived from an EMBL/GenBank/DDBJ whole genome shotgun (WGS) entry which is preliminary data.</text>
</comment>
<gene>
    <name evidence="3" type="ORF">TPR58_21645</name>
</gene>
<keyword evidence="1" id="KW-0472">Membrane</keyword>
<evidence type="ECO:0000313" key="4">
    <source>
        <dbReference type="Proteomes" id="UP001427805"/>
    </source>
</evidence>
<organism evidence="3 4">
    <name type="scientific">Sphingomonas rustica</name>
    <dbReference type="NCBI Taxonomy" id="3103142"/>
    <lineage>
        <taxon>Bacteria</taxon>
        <taxon>Pseudomonadati</taxon>
        <taxon>Pseudomonadota</taxon>
        <taxon>Alphaproteobacteria</taxon>
        <taxon>Sphingomonadales</taxon>
        <taxon>Sphingomonadaceae</taxon>
        <taxon>Sphingomonas</taxon>
    </lineage>
</organism>
<keyword evidence="1" id="KW-1133">Transmembrane helix</keyword>